<dbReference type="Proteomes" id="UP000807342">
    <property type="component" value="Unassembled WGS sequence"/>
</dbReference>
<proteinExistence type="predicted"/>
<accession>A0A9P5XF25</accession>
<dbReference type="OrthoDB" id="2802667at2759"/>
<keyword evidence="2" id="KW-0732">Signal</keyword>
<name>A0A9P5XF25_9AGAR</name>
<feature type="signal peptide" evidence="2">
    <location>
        <begin position="1"/>
        <end position="18"/>
    </location>
</feature>
<feature type="region of interest" description="Disordered" evidence="1">
    <location>
        <begin position="204"/>
        <end position="254"/>
    </location>
</feature>
<evidence type="ECO:0000256" key="2">
    <source>
        <dbReference type="SAM" id="SignalP"/>
    </source>
</evidence>
<feature type="chain" id="PRO_5040161150" description="Carbohydrate-binding module family 19 domain-containing protein" evidence="2">
    <location>
        <begin position="19"/>
        <end position="254"/>
    </location>
</feature>
<dbReference type="EMBL" id="MU151110">
    <property type="protein sequence ID" value="KAF9450212.1"/>
    <property type="molecule type" value="Genomic_DNA"/>
</dbReference>
<reference evidence="3" key="1">
    <citation type="submission" date="2020-11" db="EMBL/GenBank/DDBJ databases">
        <authorList>
            <consortium name="DOE Joint Genome Institute"/>
            <person name="Ahrendt S."/>
            <person name="Riley R."/>
            <person name="Andreopoulos W."/>
            <person name="Labutti K."/>
            <person name="Pangilinan J."/>
            <person name="Ruiz-Duenas F.J."/>
            <person name="Barrasa J.M."/>
            <person name="Sanchez-Garcia M."/>
            <person name="Camarero S."/>
            <person name="Miyauchi S."/>
            <person name="Serrano A."/>
            <person name="Linde D."/>
            <person name="Babiker R."/>
            <person name="Drula E."/>
            <person name="Ayuso-Fernandez I."/>
            <person name="Pacheco R."/>
            <person name="Padilla G."/>
            <person name="Ferreira P."/>
            <person name="Barriuso J."/>
            <person name="Kellner H."/>
            <person name="Castanera R."/>
            <person name="Alfaro M."/>
            <person name="Ramirez L."/>
            <person name="Pisabarro A.G."/>
            <person name="Kuo A."/>
            <person name="Tritt A."/>
            <person name="Lipzen A."/>
            <person name="He G."/>
            <person name="Yan M."/>
            <person name="Ng V."/>
            <person name="Cullen D."/>
            <person name="Martin F."/>
            <person name="Rosso M.-N."/>
            <person name="Henrissat B."/>
            <person name="Hibbett D."/>
            <person name="Martinez A.T."/>
            <person name="Grigoriev I.V."/>
        </authorList>
    </citation>
    <scope>NUCLEOTIDE SEQUENCE</scope>
    <source>
        <strain evidence="3">MF-IS2</strain>
    </source>
</reference>
<evidence type="ECO:0008006" key="5">
    <source>
        <dbReference type="Google" id="ProtNLM"/>
    </source>
</evidence>
<comment type="caution">
    <text evidence="3">The sequence shown here is derived from an EMBL/GenBank/DDBJ whole genome shotgun (WGS) entry which is preliminary data.</text>
</comment>
<dbReference type="AlphaFoldDB" id="A0A9P5XF25"/>
<sequence length="254" mass="25727">MRNNLLIFFLSFAVAVYAAPTSLDAATLLQNGQEAQTQNGVFRNLKASDPCEDGQVACIGKSIAKCQGTTWETNRGQCSRSQSCFVLPSVSRNGTAITCTSQKSALNLISATGATGGIFGNSSNSTSSTSGIDNGGAIQPSSGASSASYIMRSTSTAPLQVFTTVITLFPSQITTLPSVTRTMSPEDASSLVSSINAAAKPTVTASSPASYMPPSPTSSSPTLSAAGDANPSASASSPVTTVQAQGNYGGYGGY</sequence>
<organism evidence="3 4">
    <name type="scientific">Macrolepiota fuliginosa MF-IS2</name>
    <dbReference type="NCBI Taxonomy" id="1400762"/>
    <lineage>
        <taxon>Eukaryota</taxon>
        <taxon>Fungi</taxon>
        <taxon>Dikarya</taxon>
        <taxon>Basidiomycota</taxon>
        <taxon>Agaricomycotina</taxon>
        <taxon>Agaricomycetes</taxon>
        <taxon>Agaricomycetidae</taxon>
        <taxon>Agaricales</taxon>
        <taxon>Agaricineae</taxon>
        <taxon>Agaricaceae</taxon>
        <taxon>Macrolepiota</taxon>
    </lineage>
</organism>
<protein>
    <recommendedName>
        <fullName evidence="5">Carbohydrate-binding module family 19 domain-containing protein</fullName>
    </recommendedName>
</protein>
<gene>
    <name evidence="3" type="ORF">P691DRAFT_726450</name>
</gene>
<feature type="compositionally biased region" description="Low complexity" evidence="1">
    <location>
        <begin position="217"/>
        <end position="226"/>
    </location>
</feature>
<keyword evidence="4" id="KW-1185">Reference proteome</keyword>
<evidence type="ECO:0000313" key="3">
    <source>
        <dbReference type="EMBL" id="KAF9450212.1"/>
    </source>
</evidence>
<evidence type="ECO:0000313" key="4">
    <source>
        <dbReference type="Proteomes" id="UP000807342"/>
    </source>
</evidence>
<feature type="compositionally biased region" description="Polar residues" evidence="1">
    <location>
        <begin position="231"/>
        <end position="245"/>
    </location>
</feature>
<evidence type="ECO:0000256" key="1">
    <source>
        <dbReference type="SAM" id="MobiDB-lite"/>
    </source>
</evidence>